<dbReference type="Proteomes" id="UP000887565">
    <property type="component" value="Unplaced"/>
</dbReference>
<reference evidence="2" key="1">
    <citation type="submission" date="2022-11" db="UniProtKB">
        <authorList>
            <consortium name="WormBaseParasite"/>
        </authorList>
    </citation>
    <scope>IDENTIFICATION</scope>
</reference>
<organism evidence="1 2">
    <name type="scientific">Romanomermis culicivorax</name>
    <name type="common">Nematode worm</name>
    <dbReference type="NCBI Taxonomy" id="13658"/>
    <lineage>
        <taxon>Eukaryota</taxon>
        <taxon>Metazoa</taxon>
        <taxon>Ecdysozoa</taxon>
        <taxon>Nematoda</taxon>
        <taxon>Enoplea</taxon>
        <taxon>Dorylaimia</taxon>
        <taxon>Mermithida</taxon>
        <taxon>Mermithoidea</taxon>
        <taxon>Mermithidae</taxon>
        <taxon>Romanomermis</taxon>
    </lineage>
</organism>
<dbReference type="WBParaSite" id="nRc.2.0.1.t06656-RA">
    <property type="protein sequence ID" value="nRc.2.0.1.t06656-RA"/>
    <property type="gene ID" value="nRc.2.0.1.g06656"/>
</dbReference>
<dbReference type="AlphaFoldDB" id="A0A915HZG8"/>
<evidence type="ECO:0000313" key="2">
    <source>
        <dbReference type="WBParaSite" id="nRc.2.0.1.t06656-RA"/>
    </source>
</evidence>
<accession>A0A915HZG8</accession>
<keyword evidence="1" id="KW-1185">Reference proteome</keyword>
<sequence length="121" mass="14003">MIGHKVNGYRWSQCLASAHSFDNDVCPAFLSHNLEHRHQSLQDTSHVLNFSNFSTKQNNCNEMLDVNNSRAINGLMMFKELPMHNVSSNLCKARLAYDFHPKHQILNKHSKLKINCEFYKA</sequence>
<proteinExistence type="predicted"/>
<evidence type="ECO:0000313" key="1">
    <source>
        <dbReference type="Proteomes" id="UP000887565"/>
    </source>
</evidence>
<name>A0A915HZG8_ROMCU</name>
<protein>
    <submittedName>
        <fullName evidence="2">Uncharacterized protein</fullName>
    </submittedName>
</protein>